<feature type="domain" description="HMG box" evidence="3">
    <location>
        <begin position="120"/>
        <end position="188"/>
    </location>
</feature>
<dbReference type="Proteomes" id="UP000747110">
    <property type="component" value="Unassembled WGS sequence"/>
</dbReference>
<dbReference type="InterPro" id="IPR009071">
    <property type="entry name" value="HMG_box_dom"/>
</dbReference>
<dbReference type="AlphaFoldDB" id="A0A8J4CPZ6"/>
<dbReference type="GO" id="GO:0003677">
    <property type="term" value="F:DNA binding"/>
    <property type="evidence" value="ECO:0007669"/>
    <property type="project" value="UniProtKB-UniRule"/>
</dbReference>
<evidence type="ECO:0000259" key="3">
    <source>
        <dbReference type="PROSITE" id="PS50118"/>
    </source>
</evidence>
<evidence type="ECO:0000256" key="2">
    <source>
        <dbReference type="PROSITE-ProRule" id="PRU00267"/>
    </source>
</evidence>
<feature type="domain" description="HMG box" evidence="3">
    <location>
        <begin position="46"/>
        <end position="114"/>
    </location>
</feature>
<dbReference type="InterPro" id="IPR050342">
    <property type="entry name" value="HMGB"/>
</dbReference>
<keyword evidence="1 2" id="KW-0238">DNA-binding</keyword>
<evidence type="ECO:0000256" key="1">
    <source>
        <dbReference type="ARBA" id="ARBA00023125"/>
    </source>
</evidence>
<sequence>MQTLLHPNPLARRTLYVCAVKREKNAVSVTKKAAIKPAASDAKPELKRPPSAFNLFVKDVFPAVKKENQGLAFAEISKKVKEKWVSSSSDARAPYEKEAAKLKEMAATKRAEVKAAEKLKARPPGAYILFVMKNRAAVVAANPSKSVMEVGKLMGQLWKQLGPEEQQKYKDEAKGLLSAWKESHAAVPV</sequence>
<proteinExistence type="predicted"/>
<dbReference type="Gene3D" id="1.10.30.10">
    <property type="entry name" value="High mobility group box domain"/>
    <property type="match status" value="2"/>
</dbReference>
<dbReference type="EMBL" id="BNCQ01000033">
    <property type="protein sequence ID" value="GIM10020.1"/>
    <property type="molecule type" value="Genomic_DNA"/>
</dbReference>
<dbReference type="SMART" id="SM00398">
    <property type="entry name" value="HMG"/>
    <property type="match status" value="2"/>
</dbReference>
<evidence type="ECO:0000313" key="4">
    <source>
        <dbReference type="EMBL" id="GIL86181.1"/>
    </source>
</evidence>
<dbReference type="PROSITE" id="PS50118">
    <property type="entry name" value="HMG_BOX_2"/>
    <property type="match status" value="2"/>
</dbReference>
<reference evidence="4" key="1">
    <citation type="journal article" date="2021" name="Proc. Natl. Acad. Sci. U.S.A.">
        <title>Three genomes in the algal genus Volvox reveal the fate of a haploid sex-determining region after a transition to homothallism.</title>
        <authorList>
            <person name="Yamamoto K."/>
            <person name="Hamaji T."/>
            <person name="Kawai-Toyooka H."/>
            <person name="Matsuzaki R."/>
            <person name="Takahashi F."/>
            <person name="Nishimura Y."/>
            <person name="Kawachi M."/>
            <person name="Noguchi H."/>
            <person name="Minakuchi Y."/>
            <person name="Umen J.G."/>
            <person name="Toyoda A."/>
            <person name="Nozaki H."/>
        </authorList>
    </citation>
    <scope>NUCLEOTIDE SEQUENCE</scope>
    <source>
        <strain evidence="5">NIES-3785</strain>
        <strain evidence="4">NIES-3786</strain>
    </source>
</reference>
<dbReference type="Pfam" id="PF00505">
    <property type="entry name" value="HMG_box"/>
    <property type="match status" value="2"/>
</dbReference>
<accession>A0A8J4CPZ6</accession>
<dbReference type="PRINTS" id="PR00886">
    <property type="entry name" value="HIGHMOBLTY12"/>
</dbReference>
<feature type="DNA-binding region" description="HMG box" evidence="2">
    <location>
        <begin position="120"/>
        <end position="188"/>
    </location>
</feature>
<dbReference type="PANTHER" id="PTHR48112:SF22">
    <property type="entry name" value="MITOCHONDRIAL TRANSCRIPTION FACTOR A, ISOFORM B"/>
    <property type="match status" value="1"/>
</dbReference>
<evidence type="ECO:0000313" key="6">
    <source>
        <dbReference type="Proteomes" id="UP000747110"/>
    </source>
</evidence>
<keyword evidence="2" id="KW-0539">Nucleus</keyword>
<dbReference type="CDD" id="cd00084">
    <property type="entry name" value="HMG-box_SF"/>
    <property type="match status" value="1"/>
</dbReference>
<protein>
    <recommendedName>
        <fullName evidence="3">HMG box domain-containing protein</fullName>
    </recommendedName>
</protein>
<dbReference type="InterPro" id="IPR036910">
    <property type="entry name" value="HMG_box_dom_sf"/>
</dbReference>
<feature type="DNA-binding region" description="HMG box" evidence="2">
    <location>
        <begin position="46"/>
        <end position="114"/>
    </location>
</feature>
<gene>
    <name evidence="4" type="ORF">Vretifemale_14564</name>
    <name evidence="5" type="ORF">Vretimale_13802</name>
</gene>
<dbReference type="GO" id="GO:0005634">
    <property type="term" value="C:nucleus"/>
    <property type="evidence" value="ECO:0007669"/>
    <property type="project" value="UniProtKB-UniRule"/>
</dbReference>
<keyword evidence="6" id="KW-1185">Reference proteome</keyword>
<dbReference type="SUPFAM" id="SSF47095">
    <property type="entry name" value="HMG-box"/>
    <property type="match status" value="2"/>
</dbReference>
<dbReference type="PANTHER" id="PTHR48112">
    <property type="entry name" value="HIGH MOBILITY GROUP PROTEIN DSP1"/>
    <property type="match status" value="1"/>
</dbReference>
<dbReference type="Proteomes" id="UP000722791">
    <property type="component" value="Unassembled WGS sequence"/>
</dbReference>
<name>A0A8J4CPZ6_9CHLO</name>
<dbReference type="EMBL" id="BNCP01000035">
    <property type="protein sequence ID" value="GIL86181.1"/>
    <property type="molecule type" value="Genomic_DNA"/>
</dbReference>
<dbReference type="OrthoDB" id="1919336at2759"/>
<evidence type="ECO:0000313" key="5">
    <source>
        <dbReference type="EMBL" id="GIM10020.1"/>
    </source>
</evidence>
<comment type="caution">
    <text evidence="4">The sequence shown here is derived from an EMBL/GenBank/DDBJ whole genome shotgun (WGS) entry which is preliminary data.</text>
</comment>
<organism evidence="4 6">
    <name type="scientific">Volvox reticuliferus</name>
    <dbReference type="NCBI Taxonomy" id="1737510"/>
    <lineage>
        <taxon>Eukaryota</taxon>
        <taxon>Viridiplantae</taxon>
        <taxon>Chlorophyta</taxon>
        <taxon>core chlorophytes</taxon>
        <taxon>Chlorophyceae</taxon>
        <taxon>CS clade</taxon>
        <taxon>Chlamydomonadales</taxon>
        <taxon>Volvocaceae</taxon>
        <taxon>Volvox</taxon>
    </lineage>
</organism>